<dbReference type="EMBL" id="SDEE01000277">
    <property type="protein sequence ID" value="RXW18281.1"/>
    <property type="molecule type" value="Genomic_DNA"/>
</dbReference>
<keyword evidence="5" id="KW-1185">Reference proteome</keyword>
<evidence type="ECO:0000256" key="1">
    <source>
        <dbReference type="SAM" id="MobiDB-lite"/>
    </source>
</evidence>
<comment type="caution">
    <text evidence="4">The sequence shown here is derived from an EMBL/GenBank/DDBJ whole genome shotgun (WGS) entry which is preliminary data.</text>
</comment>
<evidence type="ECO:0000259" key="3">
    <source>
        <dbReference type="Pfam" id="PF20415"/>
    </source>
</evidence>
<sequence length="395" mass="43083">MPSYFRKMINFASQHSSSSGSSTPKQSPTDTPSYFYSPAQVPLPSPPLSPPSLPQYQYGPATPKVISSELKSSWNSSPRSGWDGKSRQAALDAMQIPCKSRSVGLLPTAVEKFFRLLLRNRIILLLFFIPFLSSVLMWPAKIVVSYEGFTKELADDAAQVNGKPAAPIQYDVSATPSTNNTTDFLNKRIPMCTLLEPATEPPTRGKLTLTSDEFPWPVVIHASGNSAPVDATGRPIVPPASPSEGKGELSPYSSPALRAATSSSCSLPRKQEKKFYIDASSDSDDEDDDDSDDEGNSDAFVSNLDVLCALHSTLARGICQDEWDELGEGDSPEQRRIARAYRRRCRETGDDLTEGVKRIDFLKNKTVLVGIESKKKGDPSSRDGVLGKLVFAEGR</sequence>
<dbReference type="Pfam" id="PF20415">
    <property type="entry name" value="DUF6699"/>
    <property type="match status" value="2"/>
</dbReference>
<organism evidence="4 5">
    <name type="scientific">Candolleomyces aberdarensis</name>
    <dbReference type="NCBI Taxonomy" id="2316362"/>
    <lineage>
        <taxon>Eukaryota</taxon>
        <taxon>Fungi</taxon>
        <taxon>Dikarya</taxon>
        <taxon>Basidiomycota</taxon>
        <taxon>Agaricomycotina</taxon>
        <taxon>Agaricomycetes</taxon>
        <taxon>Agaricomycetidae</taxon>
        <taxon>Agaricales</taxon>
        <taxon>Agaricineae</taxon>
        <taxon>Psathyrellaceae</taxon>
        <taxon>Candolleomyces</taxon>
    </lineage>
</organism>
<dbReference type="InterPro" id="IPR046522">
    <property type="entry name" value="DUF6699"/>
</dbReference>
<evidence type="ECO:0000313" key="4">
    <source>
        <dbReference type="EMBL" id="RXW18281.1"/>
    </source>
</evidence>
<evidence type="ECO:0000256" key="2">
    <source>
        <dbReference type="SAM" id="Phobius"/>
    </source>
</evidence>
<keyword evidence="2" id="KW-1133">Transmembrane helix</keyword>
<proteinExistence type="predicted"/>
<keyword evidence="2" id="KW-0812">Transmembrane</keyword>
<gene>
    <name evidence="4" type="ORF">EST38_g7568</name>
</gene>
<accession>A0A4Q2DGR6</accession>
<feature type="region of interest" description="Disordered" evidence="1">
    <location>
        <begin position="12"/>
        <end position="54"/>
    </location>
</feature>
<feature type="region of interest" description="Disordered" evidence="1">
    <location>
        <begin position="277"/>
        <end position="297"/>
    </location>
</feature>
<feature type="compositionally biased region" description="Acidic residues" evidence="1">
    <location>
        <begin position="281"/>
        <end position="296"/>
    </location>
</feature>
<evidence type="ECO:0000313" key="5">
    <source>
        <dbReference type="Proteomes" id="UP000290288"/>
    </source>
</evidence>
<feature type="domain" description="DUF6699" evidence="3">
    <location>
        <begin position="168"/>
        <end position="226"/>
    </location>
</feature>
<feature type="domain" description="DUF6699" evidence="3">
    <location>
        <begin position="274"/>
        <end position="376"/>
    </location>
</feature>
<dbReference type="Proteomes" id="UP000290288">
    <property type="component" value="Unassembled WGS sequence"/>
</dbReference>
<protein>
    <recommendedName>
        <fullName evidence="3">DUF6699 domain-containing protein</fullName>
    </recommendedName>
</protein>
<keyword evidence="2" id="KW-0472">Membrane</keyword>
<feature type="compositionally biased region" description="Pro residues" evidence="1">
    <location>
        <begin position="41"/>
        <end position="53"/>
    </location>
</feature>
<reference evidence="4 5" key="1">
    <citation type="submission" date="2019-01" db="EMBL/GenBank/DDBJ databases">
        <title>Draft genome sequence of Psathyrella aberdarensis IHI B618.</title>
        <authorList>
            <person name="Buettner E."/>
            <person name="Kellner H."/>
        </authorList>
    </citation>
    <scope>NUCLEOTIDE SEQUENCE [LARGE SCALE GENOMIC DNA]</scope>
    <source>
        <strain evidence="4 5">IHI B618</strain>
    </source>
</reference>
<name>A0A4Q2DGR6_9AGAR</name>
<dbReference type="AlphaFoldDB" id="A0A4Q2DGR6"/>
<feature type="compositionally biased region" description="Low complexity" evidence="1">
    <location>
        <begin position="13"/>
        <end position="29"/>
    </location>
</feature>
<dbReference type="OrthoDB" id="3242468at2759"/>
<feature type="transmembrane region" description="Helical" evidence="2">
    <location>
        <begin position="122"/>
        <end position="140"/>
    </location>
</feature>
<feature type="region of interest" description="Disordered" evidence="1">
    <location>
        <begin position="227"/>
        <end position="265"/>
    </location>
</feature>